<keyword evidence="1" id="KW-0472">Membrane</keyword>
<name>A0AA41X8G2_9BACI</name>
<dbReference type="Gene3D" id="1.10.1760.20">
    <property type="match status" value="1"/>
</dbReference>
<evidence type="ECO:0000256" key="1">
    <source>
        <dbReference type="SAM" id="Phobius"/>
    </source>
</evidence>
<comment type="caution">
    <text evidence="2">The sequence shown here is derived from an EMBL/GenBank/DDBJ whole genome shotgun (WGS) entry which is preliminary data.</text>
</comment>
<gene>
    <name evidence="2" type="ORF">NK662_19530</name>
</gene>
<dbReference type="GO" id="GO:0016020">
    <property type="term" value="C:membrane"/>
    <property type="evidence" value="ECO:0007669"/>
    <property type="project" value="InterPro"/>
</dbReference>
<evidence type="ECO:0000313" key="3">
    <source>
        <dbReference type="Proteomes" id="UP001156102"/>
    </source>
</evidence>
<feature type="transmembrane region" description="Helical" evidence="1">
    <location>
        <begin position="60"/>
        <end position="79"/>
    </location>
</feature>
<protein>
    <submittedName>
        <fullName evidence="2">ECF transporter S component</fullName>
    </submittedName>
</protein>
<dbReference type="PIRSF" id="PIRSF037395">
    <property type="entry name" value="UCP037395_ABCper"/>
    <property type="match status" value="1"/>
</dbReference>
<keyword evidence="1" id="KW-0812">Transmembrane</keyword>
<feature type="transmembrane region" description="Helical" evidence="1">
    <location>
        <begin position="7"/>
        <end position="26"/>
    </location>
</feature>
<keyword evidence="3" id="KW-1185">Reference proteome</keyword>
<feature type="transmembrane region" description="Helical" evidence="1">
    <location>
        <begin position="32"/>
        <end position="48"/>
    </location>
</feature>
<dbReference type="RefSeq" id="WP_254760639.1">
    <property type="nucleotide sequence ID" value="NZ_JANCLT010000014.1"/>
</dbReference>
<dbReference type="EMBL" id="JANCLT010000014">
    <property type="protein sequence ID" value="MCP8970712.1"/>
    <property type="molecule type" value="Genomic_DNA"/>
</dbReference>
<accession>A0AA41X8G2</accession>
<feature type="transmembrane region" description="Helical" evidence="1">
    <location>
        <begin position="127"/>
        <end position="146"/>
    </location>
</feature>
<evidence type="ECO:0000313" key="2">
    <source>
        <dbReference type="EMBL" id="MCP8970712.1"/>
    </source>
</evidence>
<proteinExistence type="predicted"/>
<dbReference type="Pfam" id="PF07155">
    <property type="entry name" value="ECF-ribofla_trS"/>
    <property type="match status" value="1"/>
</dbReference>
<organism evidence="2 3">
    <name type="scientific">Ectobacillus ponti</name>
    <dbReference type="NCBI Taxonomy" id="2961894"/>
    <lineage>
        <taxon>Bacteria</taxon>
        <taxon>Bacillati</taxon>
        <taxon>Bacillota</taxon>
        <taxon>Bacilli</taxon>
        <taxon>Bacillales</taxon>
        <taxon>Bacillaceae</taxon>
        <taxon>Ectobacillus</taxon>
    </lineage>
</organism>
<dbReference type="AlphaFoldDB" id="A0AA41X8G2"/>
<dbReference type="InterPro" id="IPR017196">
    <property type="entry name" value="ECF_substrate-spec_UCP037395"/>
</dbReference>
<keyword evidence="1" id="KW-1133">Transmembrane helix</keyword>
<feature type="transmembrane region" description="Helical" evidence="1">
    <location>
        <begin position="196"/>
        <end position="214"/>
    </location>
</feature>
<dbReference type="InterPro" id="IPR009825">
    <property type="entry name" value="ECF_substrate-spec-like"/>
</dbReference>
<feature type="transmembrane region" description="Helical" evidence="1">
    <location>
        <begin position="153"/>
        <end position="176"/>
    </location>
</feature>
<reference evidence="2" key="1">
    <citation type="submission" date="2022-07" db="EMBL/GenBank/DDBJ databases">
        <authorList>
            <person name="Li W.-J."/>
            <person name="Deng Q.-Q."/>
        </authorList>
    </citation>
    <scope>NUCLEOTIDE SEQUENCE</scope>
    <source>
        <strain evidence="2">SYSU M60031</strain>
    </source>
</reference>
<dbReference type="Proteomes" id="UP001156102">
    <property type="component" value="Unassembled WGS sequence"/>
</dbReference>
<sequence>MSKYYRSILIALPVLLLGMLICSAVVTDRYFLWMSFLFLAVAMLPFYVRFERKAFSSREIVLIAVLAAIAAVSRVPFAVLPSIQPTSFVIIISGIVLGGESGFLIGATAALVSNLFLGQGPWTPWQMFSWGMMGLTSGLLGNTWLLRRTAGRVLFGFLWGFLYGWIMNGWVLLGFLEGLTWPSIVSTYAMSFYFDLAHACSNAVFLALFSANWMKIMTRFQQKYGLLQVQERRKIS</sequence>